<gene>
    <name evidence="5" type="primary">ttrR</name>
    <name evidence="5" type="ORF">ROA7450_00846</name>
</gene>
<evidence type="ECO:0000256" key="3">
    <source>
        <dbReference type="ARBA" id="ARBA00023163"/>
    </source>
</evidence>
<dbReference type="InterPro" id="IPR000792">
    <property type="entry name" value="Tscrpt_reg_LuxR_C"/>
</dbReference>
<dbReference type="AlphaFoldDB" id="A0A1X6YIM9"/>
<protein>
    <submittedName>
        <fullName evidence="5">Tetrathionate response regulatory protein TtrR</fullName>
    </submittedName>
</protein>
<dbReference type="Pfam" id="PF00196">
    <property type="entry name" value="GerE"/>
    <property type="match status" value="1"/>
</dbReference>
<keyword evidence="2" id="KW-0238">DNA-binding</keyword>
<dbReference type="Proteomes" id="UP000193061">
    <property type="component" value="Unassembled WGS sequence"/>
</dbReference>
<dbReference type="NCBIfam" id="TIGR00229">
    <property type="entry name" value="sensory_box"/>
    <property type="match status" value="1"/>
</dbReference>
<dbReference type="InterPro" id="IPR000014">
    <property type="entry name" value="PAS"/>
</dbReference>
<keyword evidence="1" id="KW-0805">Transcription regulation</keyword>
<dbReference type="PANTHER" id="PTHR44688">
    <property type="entry name" value="DNA-BINDING TRANSCRIPTIONAL ACTIVATOR DEVR_DOSR"/>
    <property type="match status" value="1"/>
</dbReference>
<dbReference type="PANTHER" id="PTHR44688:SF16">
    <property type="entry name" value="DNA-BINDING TRANSCRIPTIONAL ACTIVATOR DEVR_DOSR"/>
    <property type="match status" value="1"/>
</dbReference>
<evidence type="ECO:0000256" key="1">
    <source>
        <dbReference type="ARBA" id="ARBA00023015"/>
    </source>
</evidence>
<dbReference type="PROSITE" id="PS50043">
    <property type="entry name" value="HTH_LUXR_2"/>
    <property type="match status" value="1"/>
</dbReference>
<proteinExistence type="predicted"/>
<reference evidence="5 6" key="1">
    <citation type="submission" date="2017-03" db="EMBL/GenBank/DDBJ databases">
        <authorList>
            <person name="Afonso C.L."/>
            <person name="Miller P.J."/>
            <person name="Scott M.A."/>
            <person name="Spackman E."/>
            <person name="Goraichik I."/>
            <person name="Dimitrov K.M."/>
            <person name="Suarez D.L."/>
            <person name="Swayne D.E."/>
        </authorList>
    </citation>
    <scope>NUCLEOTIDE SEQUENCE [LARGE SCALE GENOMIC DNA]</scope>
    <source>
        <strain evidence="5 6">CECT 7450</strain>
    </source>
</reference>
<organism evidence="5 6">
    <name type="scientific">Roseovarius albus</name>
    <dbReference type="NCBI Taxonomy" id="1247867"/>
    <lineage>
        <taxon>Bacteria</taxon>
        <taxon>Pseudomonadati</taxon>
        <taxon>Pseudomonadota</taxon>
        <taxon>Alphaproteobacteria</taxon>
        <taxon>Rhodobacterales</taxon>
        <taxon>Roseobacteraceae</taxon>
        <taxon>Roseovarius</taxon>
    </lineage>
</organism>
<dbReference type="InterPro" id="IPR016032">
    <property type="entry name" value="Sig_transdc_resp-reg_C-effctor"/>
</dbReference>
<dbReference type="CDD" id="cd00130">
    <property type="entry name" value="PAS"/>
    <property type="match status" value="1"/>
</dbReference>
<evidence type="ECO:0000313" key="5">
    <source>
        <dbReference type="EMBL" id="SLN22475.1"/>
    </source>
</evidence>
<evidence type="ECO:0000313" key="6">
    <source>
        <dbReference type="Proteomes" id="UP000193061"/>
    </source>
</evidence>
<dbReference type="SUPFAM" id="SSF55785">
    <property type="entry name" value="PYP-like sensor domain (PAS domain)"/>
    <property type="match status" value="1"/>
</dbReference>
<dbReference type="SMART" id="SM00421">
    <property type="entry name" value="HTH_LUXR"/>
    <property type="match status" value="1"/>
</dbReference>
<dbReference type="Gene3D" id="1.10.10.10">
    <property type="entry name" value="Winged helix-like DNA-binding domain superfamily/Winged helix DNA-binding domain"/>
    <property type="match status" value="1"/>
</dbReference>
<evidence type="ECO:0000259" key="4">
    <source>
        <dbReference type="PROSITE" id="PS50043"/>
    </source>
</evidence>
<dbReference type="InterPro" id="IPR036388">
    <property type="entry name" value="WH-like_DNA-bd_sf"/>
</dbReference>
<dbReference type="GO" id="GO:0003677">
    <property type="term" value="F:DNA binding"/>
    <property type="evidence" value="ECO:0007669"/>
    <property type="project" value="UniProtKB-KW"/>
</dbReference>
<dbReference type="InterPro" id="IPR035965">
    <property type="entry name" value="PAS-like_dom_sf"/>
</dbReference>
<dbReference type="GO" id="GO:0006355">
    <property type="term" value="P:regulation of DNA-templated transcription"/>
    <property type="evidence" value="ECO:0007669"/>
    <property type="project" value="InterPro"/>
</dbReference>
<feature type="domain" description="HTH luxR-type" evidence="4">
    <location>
        <begin position="155"/>
        <end position="220"/>
    </location>
</feature>
<dbReference type="PRINTS" id="PR00038">
    <property type="entry name" value="HTHLUXR"/>
</dbReference>
<dbReference type="Gene3D" id="3.30.450.20">
    <property type="entry name" value="PAS domain"/>
    <property type="match status" value="1"/>
</dbReference>
<keyword evidence="6" id="KW-1185">Reference proteome</keyword>
<dbReference type="CDD" id="cd06170">
    <property type="entry name" value="LuxR_C_like"/>
    <property type="match status" value="1"/>
</dbReference>
<evidence type="ECO:0000256" key="2">
    <source>
        <dbReference type="ARBA" id="ARBA00023125"/>
    </source>
</evidence>
<dbReference type="EMBL" id="FWFX01000002">
    <property type="protein sequence ID" value="SLN22475.1"/>
    <property type="molecule type" value="Genomic_DNA"/>
</dbReference>
<dbReference type="SUPFAM" id="SSF46894">
    <property type="entry name" value="C-terminal effector domain of the bipartite response regulators"/>
    <property type="match status" value="1"/>
</dbReference>
<dbReference type="PROSITE" id="PS00622">
    <property type="entry name" value="HTH_LUXR_1"/>
    <property type="match status" value="1"/>
</dbReference>
<dbReference type="Pfam" id="PF13188">
    <property type="entry name" value="PAS_8"/>
    <property type="match status" value="1"/>
</dbReference>
<accession>A0A1X6YIM9</accession>
<name>A0A1X6YIM9_9RHOB</name>
<sequence>MANVTFCADTALTISCRQATPTIFALIGGLGIAWPERHSARMTLQELAFENAPMGLVVLEHRIIRQCNQRFADIFGDTPQDYKDVPLALYYPSIEDYRRIGARSLSIMRETGRYNDERIMKRRDGDLFWCRVRGQSTTPEAPFQQGVWSFTDLSDERPLVELTARERQVAILTCQGMTSKEIGLDLNLSYRTIEMYRARLLEKFQARKLPELVAKLSGMPL</sequence>
<keyword evidence="3" id="KW-0804">Transcription</keyword>